<dbReference type="AlphaFoldDB" id="A0AAN6ERG4"/>
<feature type="region of interest" description="Disordered" evidence="1">
    <location>
        <begin position="109"/>
        <end position="132"/>
    </location>
</feature>
<evidence type="ECO:0000313" key="2">
    <source>
        <dbReference type="EMBL" id="KAJ8988497.1"/>
    </source>
</evidence>
<dbReference type="Proteomes" id="UP001161757">
    <property type="component" value="Unassembled WGS sequence"/>
</dbReference>
<feature type="compositionally biased region" description="Polar residues" evidence="1">
    <location>
        <begin position="1"/>
        <end position="12"/>
    </location>
</feature>
<accession>A0AAN6ERG4</accession>
<gene>
    <name evidence="2" type="ORF">HRR80_007523</name>
</gene>
<evidence type="ECO:0000256" key="1">
    <source>
        <dbReference type="SAM" id="MobiDB-lite"/>
    </source>
</evidence>
<dbReference type="EMBL" id="JAJGCB010000018">
    <property type="protein sequence ID" value="KAJ8988497.1"/>
    <property type="molecule type" value="Genomic_DNA"/>
</dbReference>
<evidence type="ECO:0000313" key="3">
    <source>
        <dbReference type="Proteomes" id="UP001161757"/>
    </source>
</evidence>
<sequence>MSSPNTDTNSQARDNDQTPRPSRPPSVFSAASMDTLVADTSYRGFPSREAYLRAFTEWANSQKYYTGDEQLRGFYGTRTLENYLNRPDTGRADASASDMLRRATVARVPTVTESNTTSAIQAPEPAYTKDEPAKANRLRRVFSRRKTVA</sequence>
<feature type="region of interest" description="Disordered" evidence="1">
    <location>
        <begin position="1"/>
        <end position="32"/>
    </location>
</feature>
<comment type="caution">
    <text evidence="2">The sequence shown here is derived from an EMBL/GenBank/DDBJ whole genome shotgun (WGS) entry which is preliminary data.</text>
</comment>
<reference evidence="2" key="1">
    <citation type="submission" date="2023-01" db="EMBL/GenBank/DDBJ databases">
        <title>Exophiala dermititidis isolated from Cystic Fibrosis Patient.</title>
        <authorList>
            <person name="Kurbessoian T."/>
            <person name="Crocker A."/>
            <person name="Murante D."/>
            <person name="Hogan D.A."/>
            <person name="Stajich J.E."/>
        </authorList>
    </citation>
    <scope>NUCLEOTIDE SEQUENCE</scope>
    <source>
        <strain evidence="2">Ex8</strain>
    </source>
</reference>
<name>A0AAN6ERG4_EXODE</name>
<feature type="compositionally biased region" description="Polar residues" evidence="1">
    <location>
        <begin position="111"/>
        <end position="120"/>
    </location>
</feature>
<protein>
    <submittedName>
        <fullName evidence="2">Uncharacterized protein</fullName>
    </submittedName>
</protein>
<proteinExistence type="predicted"/>
<organism evidence="2 3">
    <name type="scientific">Exophiala dermatitidis</name>
    <name type="common">Black yeast-like fungus</name>
    <name type="synonym">Wangiella dermatitidis</name>
    <dbReference type="NCBI Taxonomy" id="5970"/>
    <lineage>
        <taxon>Eukaryota</taxon>
        <taxon>Fungi</taxon>
        <taxon>Dikarya</taxon>
        <taxon>Ascomycota</taxon>
        <taxon>Pezizomycotina</taxon>
        <taxon>Eurotiomycetes</taxon>
        <taxon>Chaetothyriomycetidae</taxon>
        <taxon>Chaetothyriales</taxon>
        <taxon>Herpotrichiellaceae</taxon>
        <taxon>Exophiala</taxon>
    </lineage>
</organism>